<dbReference type="EMBL" id="WJBD01000001">
    <property type="protein sequence ID" value="MBC3887033.1"/>
    <property type="molecule type" value="Genomic_DNA"/>
</dbReference>
<keyword evidence="1" id="KW-0472">Membrane</keyword>
<proteinExistence type="predicted"/>
<sequence length="443" mass="48776">MVAFKNTAPVVWILVAIAVLISGIILLFDVKLAWEIIVAIVSGSIFVVGIMYLLSIFLKKGESKFKELGIGLLCLFGGVAIYVFPQFIKGTFAFAVGALGIIMGFFVLLSSLKLKKDGASWLGTLLIALIYIGLGIEMAFFATQGRLFGIIFGIYLILFSLNIFSDALASFMKNNDGAQKMKKHIRVSLPVVIAAFLPIRLLNKVNKLVAEEPGALLLLSDKNKEQEIDMEIFIHTKAGLLPGIGHVDVSMGDVVYSYGNYDTATWKMGGFFADGVMVEMGKVSHIKQSLDVEKKILMGYGLSLPPDQKKGARDKLNEIILDLVPWEPLAELAEKGQIDGKPEDYDDVSSQLYNDAGARFYKFKFGDPFKTYYAMGTNCVKLVDTIVGKTGIDLMKINGIITPGAYLDYLDRLYERGDSIVVSRTLYQDIEKNIKKDGLSDFG</sequence>
<keyword evidence="1" id="KW-1133">Transmembrane helix</keyword>
<keyword evidence="1" id="KW-0812">Transmembrane</keyword>
<reference evidence="2" key="1">
    <citation type="submission" date="2019-10" db="EMBL/GenBank/DDBJ databases">
        <authorList>
            <person name="Ross D.E."/>
            <person name="Gulliver D."/>
        </authorList>
    </citation>
    <scope>NUCLEOTIDE SEQUENCE</scope>
    <source>
        <strain evidence="2">DER-2019</strain>
    </source>
</reference>
<protein>
    <submittedName>
        <fullName evidence="2">MFS transporter</fullName>
    </submittedName>
</protein>
<evidence type="ECO:0000256" key="1">
    <source>
        <dbReference type="SAM" id="Phobius"/>
    </source>
</evidence>
<evidence type="ECO:0000313" key="3">
    <source>
        <dbReference type="Proteomes" id="UP000616595"/>
    </source>
</evidence>
<dbReference type="AlphaFoldDB" id="A0A923HQU2"/>
<name>A0A923HQU2_9FIRM</name>
<feature type="transmembrane region" description="Helical" evidence="1">
    <location>
        <begin position="185"/>
        <end position="202"/>
    </location>
</feature>
<feature type="transmembrane region" description="Helical" evidence="1">
    <location>
        <begin position="7"/>
        <end position="28"/>
    </location>
</feature>
<evidence type="ECO:0000313" key="2">
    <source>
        <dbReference type="EMBL" id="MBC3887033.1"/>
    </source>
</evidence>
<gene>
    <name evidence="2" type="ORF">GH810_01715</name>
</gene>
<feature type="transmembrane region" description="Helical" evidence="1">
    <location>
        <begin position="147"/>
        <end position="164"/>
    </location>
</feature>
<dbReference type="RefSeq" id="WP_148565644.1">
    <property type="nucleotide sequence ID" value="NZ_RXYA01000001.1"/>
</dbReference>
<dbReference type="OrthoDB" id="1641596at2"/>
<comment type="caution">
    <text evidence="2">The sequence shown here is derived from an EMBL/GenBank/DDBJ whole genome shotgun (WGS) entry which is preliminary data.</text>
</comment>
<feature type="transmembrane region" description="Helical" evidence="1">
    <location>
        <begin position="34"/>
        <end position="56"/>
    </location>
</feature>
<feature type="transmembrane region" description="Helical" evidence="1">
    <location>
        <begin position="91"/>
        <end position="109"/>
    </location>
</feature>
<dbReference type="Proteomes" id="UP000616595">
    <property type="component" value="Unassembled WGS sequence"/>
</dbReference>
<keyword evidence="3" id="KW-1185">Reference proteome</keyword>
<feature type="transmembrane region" description="Helical" evidence="1">
    <location>
        <begin position="68"/>
        <end position="85"/>
    </location>
</feature>
<organism evidence="2 3">
    <name type="scientific">Acetobacterium paludosum</name>
    <dbReference type="NCBI Taxonomy" id="52693"/>
    <lineage>
        <taxon>Bacteria</taxon>
        <taxon>Bacillati</taxon>
        <taxon>Bacillota</taxon>
        <taxon>Clostridia</taxon>
        <taxon>Eubacteriales</taxon>
        <taxon>Eubacteriaceae</taxon>
        <taxon>Acetobacterium</taxon>
    </lineage>
</organism>
<reference evidence="2" key="2">
    <citation type="submission" date="2020-10" db="EMBL/GenBank/DDBJ databases">
        <title>Comparative genomics of the Acetobacterium genus.</title>
        <authorList>
            <person name="Marshall C."/>
            <person name="May H."/>
            <person name="Norman S."/>
        </authorList>
    </citation>
    <scope>NUCLEOTIDE SEQUENCE</scope>
    <source>
        <strain evidence="2">DER-2019</strain>
    </source>
</reference>
<accession>A0A923HQU2</accession>
<feature type="transmembrane region" description="Helical" evidence="1">
    <location>
        <begin position="121"/>
        <end position="141"/>
    </location>
</feature>